<evidence type="ECO:0000313" key="2">
    <source>
        <dbReference type="Proteomes" id="UP000886523"/>
    </source>
</evidence>
<dbReference type="EMBL" id="MU128944">
    <property type="protein sequence ID" value="KAF9515962.1"/>
    <property type="molecule type" value="Genomic_DNA"/>
</dbReference>
<reference evidence="1" key="1">
    <citation type="journal article" date="2020" name="Nat. Commun.">
        <title>Large-scale genome sequencing of mycorrhizal fungi provides insights into the early evolution of symbiotic traits.</title>
        <authorList>
            <person name="Miyauchi S."/>
            <person name="Kiss E."/>
            <person name="Kuo A."/>
            <person name="Drula E."/>
            <person name="Kohler A."/>
            <person name="Sanchez-Garcia M."/>
            <person name="Morin E."/>
            <person name="Andreopoulos B."/>
            <person name="Barry K.W."/>
            <person name="Bonito G."/>
            <person name="Buee M."/>
            <person name="Carver A."/>
            <person name="Chen C."/>
            <person name="Cichocki N."/>
            <person name="Clum A."/>
            <person name="Culley D."/>
            <person name="Crous P.W."/>
            <person name="Fauchery L."/>
            <person name="Girlanda M."/>
            <person name="Hayes R.D."/>
            <person name="Keri Z."/>
            <person name="LaButti K."/>
            <person name="Lipzen A."/>
            <person name="Lombard V."/>
            <person name="Magnuson J."/>
            <person name="Maillard F."/>
            <person name="Murat C."/>
            <person name="Nolan M."/>
            <person name="Ohm R.A."/>
            <person name="Pangilinan J."/>
            <person name="Pereira M.F."/>
            <person name="Perotto S."/>
            <person name="Peter M."/>
            <person name="Pfister S."/>
            <person name="Riley R."/>
            <person name="Sitrit Y."/>
            <person name="Stielow J.B."/>
            <person name="Szollosi G."/>
            <person name="Zifcakova L."/>
            <person name="Stursova M."/>
            <person name="Spatafora J.W."/>
            <person name="Tedersoo L."/>
            <person name="Vaario L.M."/>
            <person name="Yamada A."/>
            <person name="Yan M."/>
            <person name="Wang P."/>
            <person name="Xu J."/>
            <person name="Bruns T."/>
            <person name="Baldrian P."/>
            <person name="Vilgalys R."/>
            <person name="Dunand C."/>
            <person name="Henrissat B."/>
            <person name="Grigoriev I.V."/>
            <person name="Hibbett D."/>
            <person name="Nagy L.G."/>
            <person name="Martin F.M."/>
        </authorList>
    </citation>
    <scope>NUCLEOTIDE SEQUENCE</scope>
    <source>
        <strain evidence="1">UP504</strain>
    </source>
</reference>
<dbReference type="Proteomes" id="UP000886523">
    <property type="component" value="Unassembled WGS sequence"/>
</dbReference>
<accession>A0A9P6DW39</accession>
<keyword evidence="2" id="KW-1185">Reference proteome</keyword>
<name>A0A9P6DW39_9AGAM</name>
<dbReference type="AlphaFoldDB" id="A0A9P6DW39"/>
<dbReference type="OrthoDB" id="6511194at2759"/>
<protein>
    <submittedName>
        <fullName evidence="1">Uncharacterized protein</fullName>
    </submittedName>
</protein>
<comment type="caution">
    <text evidence="1">The sequence shown here is derived from an EMBL/GenBank/DDBJ whole genome shotgun (WGS) entry which is preliminary data.</text>
</comment>
<sequence>MIGWIAASNLVAKAWGRNASYASRLRHWSCAYLVDFEDLPKNDAGSWNTSVLMTDEDLKQDIQTHLQSLGPFVSAMDIVHFLDTPTMKAHLKRHKGISECTAQQWMRMMGYRLRKEKKGQYSDGHERNNVVDY</sequence>
<gene>
    <name evidence="1" type="ORF">BS47DRAFT_1443540</name>
</gene>
<proteinExistence type="predicted"/>
<organism evidence="1 2">
    <name type="scientific">Hydnum rufescens UP504</name>
    <dbReference type="NCBI Taxonomy" id="1448309"/>
    <lineage>
        <taxon>Eukaryota</taxon>
        <taxon>Fungi</taxon>
        <taxon>Dikarya</taxon>
        <taxon>Basidiomycota</taxon>
        <taxon>Agaricomycotina</taxon>
        <taxon>Agaricomycetes</taxon>
        <taxon>Cantharellales</taxon>
        <taxon>Hydnaceae</taxon>
        <taxon>Hydnum</taxon>
    </lineage>
</organism>
<evidence type="ECO:0000313" key="1">
    <source>
        <dbReference type="EMBL" id="KAF9515962.1"/>
    </source>
</evidence>